<dbReference type="AlphaFoldDB" id="A0A2T3M7G9"/>
<reference evidence="2 3" key="1">
    <citation type="submission" date="2018-01" db="EMBL/GenBank/DDBJ databases">
        <title>Whole genome sequencing of Histamine producing bacteria.</title>
        <authorList>
            <person name="Butler K."/>
        </authorList>
    </citation>
    <scope>NUCLEOTIDE SEQUENCE [LARGE SCALE GENOMIC DNA]</scope>
    <source>
        <strain evidence="2 3">NCIMB 13481</strain>
    </source>
</reference>
<evidence type="ECO:0000256" key="1">
    <source>
        <dbReference type="SAM" id="Phobius"/>
    </source>
</evidence>
<feature type="transmembrane region" description="Helical" evidence="1">
    <location>
        <begin position="48"/>
        <end position="66"/>
    </location>
</feature>
<keyword evidence="1" id="KW-0472">Membrane</keyword>
<evidence type="ECO:0000313" key="3">
    <source>
        <dbReference type="Proteomes" id="UP000241954"/>
    </source>
</evidence>
<sequence length="70" mass="8008">MNFGKSTMDKWVRQLKDERGGIVPKATQTSPIYPYLSTYLTLHQKNTISVFTCPLVCLVYTIKLLLKLSN</sequence>
<name>A0A2T3M7G9_9GAMM</name>
<keyword evidence="1" id="KW-1133">Transmembrane helix</keyword>
<accession>A0A2T3M7G9</accession>
<dbReference type="Proteomes" id="UP000241954">
    <property type="component" value="Unassembled WGS sequence"/>
</dbReference>
<keyword evidence="1" id="KW-0812">Transmembrane</keyword>
<comment type="caution">
    <text evidence="2">The sequence shown here is derived from an EMBL/GenBank/DDBJ whole genome shotgun (WGS) entry which is preliminary data.</text>
</comment>
<dbReference type="EMBL" id="PYLW01000043">
    <property type="protein sequence ID" value="PSV88143.1"/>
    <property type="molecule type" value="Genomic_DNA"/>
</dbReference>
<evidence type="ECO:0008006" key="4">
    <source>
        <dbReference type="Google" id="ProtNLM"/>
    </source>
</evidence>
<organism evidence="2 3">
    <name type="scientific">Photobacterium iliopiscarium</name>
    <dbReference type="NCBI Taxonomy" id="56192"/>
    <lineage>
        <taxon>Bacteria</taxon>
        <taxon>Pseudomonadati</taxon>
        <taxon>Pseudomonadota</taxon>
        <taxon>Gammaproteobacteria</taxon>
        <taxon>Vibrionales</taxon>
        <taxon>Vibrionaceae</taxon>
        <taxon>Photobacterium</taxon>
    </lineage>
</organism>
<proteinExistence type="predicted"/>
<gene>
    <name evidence="2" type="ORF">C9I88_19915</name>
</gene>
<protein>
    <recommendedName>
        <fullName evidence="4">Transposase</fullName>
    </recommendedName>
</protein>
<evidence type="ECO:0000313" key="2">
    <source>
        <dbReference type="EMBL" id="PSV88143.1"/>
    </source>
</evidence>